<keyword evidence="1" id="KW-0732">Signal</keyword>
<feature type="signal peptide" evidence="1">
    <location>
        <begin position="1"/>
        <end position="24"/>
    </location>
</feature>
<feature type="chain" id="PRO_5002060069" evidence="1">
    <location>
        <begin position="25"/>
        <end position="70"/>
    </location>
</feature>
<reference evidence="2" key="1">
    <citation type="submission" date="2014-09" db="EMBL/GenBank/DDBJ databases">
        <authorList>
            <person name="Magalhaes I.L.F."/>
            <person name="Oliveira U."/>
            <person name="Santos F.R."/>
            <person name="Vidigal T.H.D.A."/>
            <person name="Brescovit A.D."/>
            <person name="Santos A.J."/>
        </authorList>
    </citation>
    <scope>NUCLEOTIDE SEQUENCE</scope>
    <source>
        <tissue evidence="2">Shoot tissue taken approximately 20 cm above the soil surface</tissue>
    </source>
</reference>
<sequence length="70" mass="8438">MAKIFCWAITVFLMFSMPNGIIRTSKVKLHVSLKNEWSQHKKTMYYSPNIRFHIHERNLMHKDVNVTNFQ</sequence>
<protein>
    <submittedName>
        <fullName evidence="2">Uncharacterized protein</fullName>
    </submittedName>
</protein>
<evidence type="ECO:0000313" key="2">
    <source>
        <dbReference type="EMBL" id="JAD41073.1"/>
    </source>
</evidence>
<name>A0A0A8ZTR8_ARUDO</name>
<evidence type="ECO:0000256" key="1">
    <source>
        <dbReference type="SAM" id="SignalP"/>
    </source>
</evidence>
<dbReference type="AlphaFoldDB" id="A0A0A8ZTR8"/>
<accession>A0A0A8ZTR8</accession>
<organism evidence="2">
    <name type="scientific">Arundo donax</name>
    <name type="common">Giant reed</name>
    <name type="synonym">Donax arundinaceus</name>
    <dbReference type="NCBI Taxonomy" id="35708"/>
    <lineage>
        <taxon>Eukaryota</taxon>
        <taxon>Viridiplantae</taxon>
        <taxon>Streptophyta</taxon>
        <taxon>Embryophyta</taxon>
        <taxon>Tracheophyta</taxon>
        <taxon>Spermatophyta</taxon>
        <taxon>Magnoliopsida</taxon>
        <taxon>Liliopsida</taxon>
        <taxon>Poales</taxon>
        <taxon>Poaceae</taxon>
        <taxon>PACMAD clade</taxon>
        <taxon>Arundinoideae</taxon>
        <taxon>Arundineae</taxon>
        <taxon>Arundo</taxon>
    </lineage>
</organism>
<dbReference type="EMBL" id="GBRH01256822">
    <property type="protein sequence ID" value="JAD41073.1"/>
    <property type="molecule type" value="Transcribed_RNA"/>
</dbReference>
<reference evidence="2" key="2">
    <citation type="journal article" date="2015" name="Data Brief">
        <title>Shoot transcriptome of the giant reed, Arundo donax.</title>
        <authorList>
            <person name="Barrero R.A."/>
            <person name="Guerrero F.D."/>
            <person name="Moolhuijzen P."/>
            <person name="Goolsby J.A."/>
            <person name="Tidwell J."/>
            <person name="Bellgard S.E."/>
            <person name="Bellgard M.I."/>
        </authorList>
    </citation>
    <scope>NUCLEOTIDE SEQUENCE</scope>
    <source>
        <tissue evidence="2">Shoot tissue taken approximately 20 cm above the soil surface</tissue>
    </source>
</reference>
<proteinExistence type="predicted"/>